<feature type="compositionally biased region" description="Basic residues" evidence="6">
    <location>
        <begin position="112"/>
        <end position="124"/>
    </location>
</feature>
<dbReference type="EMBL" id="MK440296">
    <property type="protein sequence ID" value="QBF29324.1"/>
    <property type="molecule type" value="Genomic_DNA"/>
</dbReference>
<evidence type="ECO:0000256" key="3">
    <source>
        <dbReference type="ARBA" id="ARBA00022723"/>
    </source>
</evidence>
<keyword evidence="3" id="KW-0479">Metal-binding</keyword>
<protein>
    <submittedName>
        <fullName evidence="8">tRNA-2-methylthio-N(6)-dimethylallyladenosine synthase</fullName>
    </submittedName>
</protein>
<comment type="cofactor">
    <cofactor evidence="1">
        <name>[4Fe-4S] cluster</name>
        <dbReference type="ChEBI" id="CHEBI:49883"/>
    </cofactor>
</comment>
<name>A0A411MR64_STRC2</name>
<proteinExistence type="predicted"/>
<keyword evidence="5" id="KW-0411">Iron-sulfur</keyword>
<dbReference type="GO" id="GO:0003824">
    <property type="term" value="F:catalytic activity"/>
    <property type="evidence" value="ECO:0007669"/>
    <property type="project" value="InterPro"/>
</dbReference>
<keyword evidence="2" id="KW-0949">S-adenosyl-L-methionine</keyword>
<evidence type="ECO:0000256" key="6">
    <source>
        <dbReference type="SAM" id="MobiDB-lite"/>
    </source>
</evidence>
<dbReference type="AlphaFoldDB" id="A0A411MR64"/>
<dbReference type="InterPro" id="IPR007197">
    <property type="entry name" value="rSAM"/>
</dbReference>
<dbReference type="GO" id="GO:0046872">
    <property type="term" value="F:metal ion binding"/>
    <property type="evidence" value="ECO:0007669"/>
    <property type="project" value="UniProtKB-KW"/>
</dbReference>
<feature type="compositionally biased region" description="Basic residues" evidence="6">
    <location>
        <begin position="132"/>
        <end position="142"/>
    </location>
</feature>
<dbReference type="PANTHER" id="PTHR43409">
    <property type="entry name" value="ANAEROBIC MAGNESIUM-PROTOPORPHYRIN IX MONOMETHYL ESTER CYCLASE-RELATED"/>
    <property type="match status" value="1"/>
</dbReference>
<dbReference type="InterPro" id="IPR058240">
    <property type="entry name" value="rSAM_sf"/>
</dbReference>
<dbReference type="GO" id="GO:0051536">
    <property type="term" value="F:iron-sulfur cluster binding"/>
    <property type="evidence" value="ECO:0007669"/>
    <property type="project" value="UniProtKB-KW"/>
</dbReference>
<evidence type="ECO:0000313" key="8">
    <source>
        <dbReference type="EMBL" id="QBF29324.1"/>
    </source>
</evidence>
<evidence type="ECO:0000256" key="5">
    <source>
        <dbReference type="ARBA" id="ARBA00023014"/>
    </source>
</evidence>
<dbReference type="SUPFAM" id="SSF102114">
    <property type="entry name" value="Radical SAM enzymes"/>
    <property type="match status" value="1"/>
</dbReference>
<keyword evidence="4" id="KW-0408">Iron</keyword>
<dbReference type="Pfam" id="PF04055">
    <property type="entry name" value="Radical_SAM"/>
    <property type="match status" value="1"/>
</dbReference>
<feature type="region of interest" description="Disordered" evidence="6">
    <location>
        <begin position="112"/>
        <end position="178"/>
    </location>
</feature>
<dbReference type="InterPro" id="IPR051198">
    <property type="entry name" value="BchE-like"/>
</dbReference>
<feature type="domain" description="Radical SAM core" evidence="7">
    <location>
        <begin position="38"/>
        <end position="112"/>
    </location>
</feature>
<organism evidence="8">
    <name type="scientific">Streptomyces achromogenes subsp. streptozoticus</name>
    <dbReference type="NCBI Taxonomy" id="285532"/>
    <lineage>
        <taxon>Bacteria</taxon>
        <taxon>Bacillati</taxon>
        <taxon>Actinomycetota</taxon>
        <taxon>Actinomycetes</taxon>
        <taxon>Kitasatosporales</taxon>
        <taxon>Streptomycetaceae</taxon>
        <taxon>Streptomyces</taxon>
    </lineage>
</organism>
<evidence type="ECO:0000256" key="2">
    <source>
        <dbReference type="ARBA" id="ARBA00022691"/>
    </source>
</evidence>
<reference evidence="8" key="1">
    <citation type="journal article" date="2019" name="J. Am. Chem. Soc.">
        <title>Two-enzyme pathway links L-arginine to nitric oxide in N-nitroso biosynthesis.</title>
        <authorList>
            <person name="He H."/>
            <person name="Henderson A.C."/>
            <person name="Du Y.L."/>
            <person name="Ryan K.S."/>
        </authorList>
    </citation>
    <scope>NUCLEOTIDE SEQUENCE</scope>
    <source>
        <strain evidence="8">NRRL 3125</strain>
    </source>
</reference>
<sequence>MEGAASAGPERFCSAGRDVIAQAFLPKARINVLNRLTGADLDRLVTNGLGEVALGIESGSDRILAATDKRIGAETTERVARRLVAHGIGVKGCFILGFPGETRSDLDATVRHIRNRRNRDRRSHSGPPGPKKGSHQCHRAAAAHRAGAAPAPRTGCRTVFPDRPCNPFPLPGVLSGNG</sequence>
<feature type="compositionally biased region" description="Low complexity" evidence="6">
    <location>
        <begin position="143"/>
        <end position="157"/>
    </location>
</feature>
<evidence type="ECO:0000256" key="4">
    <source>
        <dbReference type="ARBA" id="ARBA00023004"/>
    </source>
</evidence>
<accession>A0A411MR64</accession>
<dbReference type="Gene3D" id="3.30.750.200">
    <property type="match status" value="1"/>
</dbReference>
<evidence type="ECO:0000259" key="7">
    <source>
        <dbReference type="Pfam" id="PF04055"/>
    </source>
</evidence>
<evidence type="ECO:0000256" key="1">
    <source>
        <dbReference type="ARBA" id="ARBA00001966"/>
    </source>
</evidence>